<reference evidence="1" key="1">
    <citation type="submission" date="2023-10" db="EMBL/GenBank/DDBJ databases">
        <authorList>
            <person name="Rodriguez Cubillos JULIANA M."/>
            <person name="De Vega J."/>
        </authorList>
    </citation>
    <scope>NUCLEOTIDE SEQUENCE</scope>
</reference>
<accession>A0ACB0JS39</accession>
<evidence type="ECO:0000313" key="1">
    <source>
        <dbReference type="EMBL" id="CAJ2646577.1"/>
    </source>
</evidence>
<gene>
    <name evidence="1" type="ORF">MILVUS5_LOCUS15263</name>
</gene>
<dbReference type="EMBL" id="CASHSV030000109">
    <property type="protein sequence ID" value="CAJ2646577.1"/>
    <property type="molecule type" value="Genomic_DNA"/>
</dbReference>
<dbReference type="Proteomes" id="UP001177021">
    <property type="component" value="Unassembled WGS sequence"/>
</dbReference>
<evidence type="ECO:0000313" key="2">
    <source>
        <dbReference type="Proteomes" id="UP001177021"/>
    </source>
</evidence>
<protein>
    <submittedName>
        <fullName evidence="1">Uncharacterized protein</fullName>
    </submittedName>
</protein>
<proteinExistence type="predicted"/>
<keyword evidence="2" id="KW-1185">Reference proteome</keyword>
<name>A0ACB0JS39_TRIPR</name>
<organism evidence="1 2">
    <name type="scientific">Trifolium pratense</name>
    <name type="common">Red clover</name>
    <dbReference type="NCBI Taxonomy" id="57577"/>
    <lineage>
        <taxon>Eukaryota</taxon>
        <taxon>Viridiplantae</taxon>
        <taxon>Streptophyta</taxon>
        <taxon>Embryophyta</taxon>
        <taxon>Tracheophyta</taxon>
        <taxon>Spermatophyta</taxon>
        <taxon>Magnoliopsida</taxon>
        <taxon>eudicotyledons</taxon>
        <taxon>Gunneridae</taxon>
        <taxon>Pentapetalae</taxon>
        <taxon>rosids</taxon>
        <taxon>fabids</taxon>
        <taxon>Fabales</taxon>
        <taxon>Fabaceae</taxon>
        <taxon>Papilionoideae</taxon>
        <taxon>50 kb inversion clade</taxon>
        <taxon>NPAAA clade</taxon>
        <taxon>Hologalegina</taxon>
        <taxon>IRL clade</taxon>
        <taxon>Trifolieae</taxon>
        <taxon>Trifolium</taxon>
    </lineage>
</organism>
<comment type="caution">
    <text evidence="1">The sequence shown here is derived from an EMBL/GenBank/DDBJ whole genome shotgun (WGS) entry which is preliminary data.</text>
</comment>
<sequence>MDFIGEEEHVLSISQYHYLRDTSHFFLLSNHNCFMFLLVDDTNLKVLVFSIQVFNLRKFFFILLDFEFFFC</sequence>